<evidence type="ECO:0008006" key="4">
    <source>
        <dbReference type="Google" id="ProtNLM"/>
    </source>
</evidence>
<dbReference type="Gene3D" id="2.160.20.80">
    <property type="entry name" value="E3 ubiquitin-protein ligase SopA"/>
    <property type="match status" value="1"/>
</dbReference>
<keyword evidence="1" id="KW-0812">Transmembrane</keyword>
<protein>
    <recommendedName>
        <fullName evidence="4">Pentapeptide repeat-containing protein</fullName>
    </recommendedName>
</protein>
<reference evidence="3" key="1">
    <citation type="submission" date="2016-10" db="EMBL/GenBank/DDBJ databases">
        <authorList>
            <person name="Varghese N."/>
            <person name="Submissions S."/>
        </authorList>
    </citation>
    <scope>NUCLEOTIDE SEQUENCE [LARGE SCALE GENOMIC DNA]</scope>
    <source>
        <strain evidence="3">DSM 26921</strain>
    </source>
</reference>
<keyword evidence="1" id="KW-0472">Membrane</keyword>
<evidence type="ECO:0000256" key="1">
    <source>
        <dbReference type="SAM" id="Phobius"/>
    </source>
</evidence>
<proteinExistence type="predicted"/>
<organism evidence="2 3">
    <name type="scientific">Litoreibacter janthinus</name>
    <dbReference type="NCBI Taxonomy" id="670154"/>
    <lineage>
        <taxon>Bacteria</taxon>
        <taxon>Pseudomonadati</taxon>
        <taxon>Pseudomonadota</taxon>
        <taxon>Alphaproteobacteria</taxon>
        <taxon>Rhodobacterales</taxon>
        <taxon>Roseobacteraceae</taxon>
        <taxon>Litoreibacter</taxon>
    </lineage>
</organism>
<keyword evidence="1" id="KW-1133">Transmembrane helix</keyword>
<dbReference type="Proteomes" id="UP000199658">
    <property type="component" value="Unassembled WGS sequence"/>
</dbReference>
<dbReference type="STRING" id="670154.SAMN04488002_0712"/>
<feature type="transmembrane region" description="Helical" evidence="1">
    <location>
        <begin position="498"/>
        <end position="519"/>
    </location>
</feature>
<evidence type="ECO:0000313" key="2">
    <source>
        <dbReference type="EMBL" id="SFR35887.1"/>
    </source>
</evidence>
<dbReference type="EMBL" id="FOYO01000001">
    <property type="protein sequence ID" value="SFR35887.1"/>
    <property type="molecule type" value="Genomic_DNA"/>
</dbReference>
<keyword evidence="3" id="KW-1185">Reference proteome</keyword>
<dbReference type="RefSeq" id="WP_090212585.1">
    <property type="nucleotide sequence ID" value="NZ_FOYO01000001.1"/>
</dbReference>
<dbReference type="OrthoDB" id="6865449at2"/>
<gene>
    <name evidence="2" type="ORF">SAMN04488002_0712</name>
</gene>
<accession>A0A1I6G1E6</accession>
<feature type="transmembrane region" description="Helical" evidence="1">
    <location>
        <begin position="393"/>
        <end position="412"/>
    </location>
</feature>
<dbReference type="AlphaFoldDB" id="A0A1I6G1E6"/>
<name>A0A1I6G1E6_9RHOB</name>
<evidence type="ECO:0000313" key="3">
    <source>
        <dbReference type="Proteomes" id="UP000199658"/>
    </source>
</evidence>
<sequence length="522" mass="57029">MNSLDTFAPFSLAEQKLINEASDPDRTSVGDGEAPISADPDRTIRGELVRHLLLRFDGLHDKGIRLRGAWISGILDLQGCDCERDISLSHCHLSHPINLVNARLRGLHLSACLINGLSADNASFSGSVYIRAGTKITGEISMSGARISGDLQICDATIEADRQDAIFAPSLRVEGSVFLGNYPYAETTTHLHATGLLFFSSARVEHDFFVTNTSVSLPPDGAVVAQVFDSTEEHGRDMALSFARARINGILYLADNQITNGIVNLAGAEVARFRDEPAGPGATYPIRLDGFRYTDFSRHAETNIKARLDWLARKPADTPFTSQPYEQLAGVLQALGHRNDARTVLMRKERLLRAENRQLMQARGASPILRALSRLADDFLRWTIGYGYRPGRAAVVAIVLILSLGFFFQSTWNAGDMAPNAAPILVSKDWIDATRSHADNPSVFWSAPGQGGQDWETFNAFAYAADLVIPLISLGQENAWAPSTSRSPLGKVAWWVRWFAKSIGWIVTALGAAAITGVIRKD</sequence>